<feature type="region of interest" description="Disordered" evidence="1">
    <location>
        <begin position="1"/>
        <end position="116"/>
    </location>
</feature>
<feature type="compositionally biased region" description="Polar residues" evidence="1">
    <location>
        <begin position="71"/>
        <end position="82"/>
    </location>
</feature>
<dbReference type="EMBL" id="JAADYS010000070">
    <property type="protein sequence ID" value="KAF4472482.1"/>
    <property type="molecule type" value="Genomic_DNA"/>
</dbReference>
<evidence type="ECO:0000313" key="2">
    <source>
        <dbReference type="EMBL" id="KAF4472482.1"/>
    </source>
</evidence>
<dbReference type="AlphaFoldDB" id="A0A8H4LQ59"/>
<feature type="compositionally biased region" description="Low complexity" evidence="1">
    <location>
        <begin position="29"/>
        <end position="53"/>
    </location>
</feature>
<evidence type="ECO:0000313" key="3">
    <source>
        <dbReference type="Proteomes" id="UP000554235"/>
    </source>
</evidence>
<comment type="caution">
    <text evidence="2">The sequence shown here is derived from an EMBL/GenBank/DDBJ whole genome shotgun (WGS) entry which is preliminary data.</text>
</comment>
<feature type="compositionally biased region" description="Basic and acidic residues" evidence="1">
    <location>
        <begin position="19"/>
        <end position="28"/>
    </location>
</feature>
<feature type="compositionally biased region" description="Gly residues" evidence="1">
    <location>
        <begin position="54"/>
        <end position="67"/>
    </location>
</feature>
<feature type="compositionally biased region" description="Basic and acidic residues" evidence="1">
    <location>
        <begin position="217"/>
        <end position="235"/>
    </location>
</feature>
<reference evidence="2 3" key="1">
    <citation type="submission" date="2020-01" db="EMBL/GenBank/DDBJ databases">
        <title>Identification and distribution of gene clusters putatively required for synthesis of sphingolipid metabolism inhibitors in phylogenetically diverse species of the filamentous fungus Fusarium.</title>
        <authorList>
            <person name="Kim H.-S."/>
            <person name="Busman M."/>
            <person name="Brown D.W."/>
            <person name="Divon H."/>
            <person name="Uhlig S."/>
            <person name="Proctor R.H."/>
        </authorList>
    </citation>
    <scope>NUCLEOTIDE SEQUENCE [LARGE SCALE GENOMIC DNA]</scope>
    <source>
        <strain evidence="2 3">NRRL 20459</strain>
    </source>
</reference>
<organism evidence="2 3">
    <name type="scientific">Fusarium albosuccineum</name>
    <dbReference type="NCBI Taxonomy" id="1237068"/>
    <lineage>
        <taxon>Eukaryota</taxon>
        <taxon>Fungi</taxon>
        <taxon>Dikarya</taxon>
        <taxon>Ascomycota</taxon>
        <taxon>Pezizomycotina</taxon>
        <taxon>Sordariomycetes</taxon>
        <taxon>Hypocreomycetidae</taxon>
        <taxon>Hypocreales</taxon>
        <taxon>Nectriaceae</taxon>
        <taxon>Fusarium</taxon>
        <taxon>Fusarium decemcellulare species complex</taxon>
    </lineage>
</organism>
<dbReference type="Proteomes" id="UP000554235">
    <property type="component" value="Unassembled WGS sequence"/>
</dbReference>
<sequence length="407" mass="45126">MTRPRPYNPQEPKNTPPHRIRDPAREASARQAAARETAPSQSTGSGNTTNNGHQGTGSGNGNSGGTNSGSRSDNQSAGSGNNRPLPRMAGFVERRDAGARRNRKLMKRKEAQGPKTVPEMEIQEYKNRQGETVAWNGVNCSVGGGPQHGDSVLTPGRRVFTSSGSNVFNDIGHAAVRVQRETGADSIVAHIEPVFEQSLAKVRRDKLVLSFAQPSYDRPRERREDGRDRQDREDLETRGAEIFSSHDIEGSHCAICGRDSHNMDRCLSAPEGFLAGCTLCHTVSRLLDECDRFKAMSLEDKVSAIVFDRANLPPLKTVKPWYHWLREWYMSPEFWDEQRSALKPRGYPWSEEFTIAFVTGNDGDDSESLQVELDKNPDATQLPVDPATANFDAVHQTYSARMGSLYL</sequence>
<gene>
    <name evidence="2" type="ORF">FALBO_607</name>
</gene>
<evidence type="ECO:0000256" key="1">
    <source>
        <dbReference type="SAM" id="MobiDB-lite"/>
    </source>
</evidence>
<feature type="region of interest" description="Disordered" evidence="1">
    <location>
        <begin position="216"/>
        <end position="235"/>
    </location>
</feature>
<name>A0A8H4LQ59_9HYPO</name>
<proteinExistence type="predicted"/>
<dbReference type="OrthoDB" id="5099850at2759"/>
<accession>A0A8H4LQ59</accession>
<protein>
    <submittedName>
        <fullName evidence="2">Uncharacterized protein</fullName>
    </submittedName>
</protein>
<keyword evidence="3" id="KW-1185">Reference proteome</keyword>